<protein>
    <recommendedName>
        <fullName evidence="5">O-antigen ligase</fullName>
    </recommendedName>
</protein>
<feature type="transmembrane region" description="Helical" evidence="2">
    <location>
        <begin position="78"/>
        <end position="97"/>
    </location>
</feature>
<feature type="transmembrane region" description="Helical" evidence="2">
    <location>
        <begin position="103"/>
        <end position="124"/>
    </location>
</feature>
<dbReference type="EMBL" id="LT629711">
    <property type="protein sequence ID" value="SDP37964.1"/>
    <property type="molecule type" value="Genomic_DNA"/>
</dbReference>
<feature type="transmembrane region" description="Helical" evidence="2">
    <location>
        <begin position="45"/>
        <end position="66"/>
    </location>
</feature>
<dbReference type="RefSeq" id="WP_091785326.1">
    <property type="nucleotide sequence ID" value="NZ_LT629711.1"/>
</dbReference>
<evidence type="ECO:0000256" key="1">
    <source>
        <dbReference type="SAM" id="MobiDB-lite"/>
    </source>
</evidence>
<feature type="transmembrane region" description="Helical" evidence="2">
    <location>
        <begin position="163"/>
        <end position="181"/>
    </location>
</feature>
<accession>A0A1H0S8A5</accession>
<proteinExistence type="predicted"/>
<evidence type="ECO:0000256" key="2">
    <source>
        <dbReference type="SAM" id="Phobius"/>
    </source>
</evidence>
<sequence>MNATKPTTTTRPDIAPWQLYLCCILLVACTIPWRRATYFSGALDPVVAVKGLIGAAGLALAFQYAGRSSVRTVVGARTLTFAGLYLTVSVLGGWASGQALPSAVVAIRVAMLLTSLALLLHAVGVSRLITAMLHSMGAVAVFAIATGAGTLTSGRLQGGIPPLAPNEIAFLGGAVLLLTVQRMIEGRARRSEVVLALGLFGVVWLTGSRTTAATLFLAVAVMTIQARRFSATGFVAMVAAVPVVAFAALATSAVTDMLLRGGDQNITTLSSRTIAWQAALTMDGSTWQRWFGGGLTLKHIPVSGQYWATQLLDSSWISALVQTGLVGLGLTALWVTVTLVSAVRTPRPWRPLWVGLVLFVALRSLLESGLFDASTSFIVFAMVSLMSERVTRTAPDPGAWVHPDDAVPTAAVPTVAAAAAATAAATAGSGLGASRGQAPARSARTALTSRR</sequence>
<feature type="compositionally biased region" description="Low complexity" evidence="1">
    <location>
        <begin position="438"/>
        <end position="451"/>
    </location>
</feature>
<feature type="transmembrane region" description="Helical" evidence="2">
    <location>
        <begin position="316"/>
        <end position="340"/>
    </location>
</feature>
<reference evidence="4" key="1">
    <citation type="submission" date="2016-10" db="EMBL/GenBank/DDBJ databases">
        <authorList>
            <person name="Varghese N."/>
            <person name="Submissions S."/>
        </authorList>
    </citation>
    <scope>NUCLEOTIDE SEQUENCE [LARGE SCALE GENOMIC DNA]</scope>
    <source>
        <strain evidence="4">DSM 22329</strain>
    </source>
</reference>
<dbReference type="STRING" id="443156.SAMN04489867_2247"/>
<feature type="transmembrane region" description="Helical" evidence="2">
    <location>
        <begin position="352"/>
        <end position="383"/>
    </location>
</feature>
<keyword evidence="4" id="KW-1185">Reference proteome</keyword>
<evidence type="ECO:0008006" key="5">
    <source>
        <dbReference type="Google" id="ProtNLM"/>
    </source>
</evidence>
<dbReference type="PROSITE" id="PS51257">
    <property type="entry name" value="PROKAR_LIPOPROTEIN"/>
    <property type="match status" value="1"/>
</dbReference>
<organism evidence="3 4">
    <name type="scientific">Pedococcus dokdonensis</name>
    <dbReference type="NCBI Taxonomy" id="443156"/>
    <lineage>
        <taxon>Bacteria</taxon>
        <taxon>Bacillati</taxon>
        <taxon>Actinomycetota</taxon>
        <taxon>Actinomycetes</taxon>
        <taxon>Micrococcales</taxon>
        <taxon>Intrasporangiaceae</taxon>
        <taxon>Pedococcus</taxon>
    </lineage>
</organism>
<feature type="transmembrane region" description="Helical" evidence="2">
    <location>
        <begin position="193"/>
        <end position="223"/>
    </location>
</feature>
<feature type="transmembrane region" description="Helical" evidence="2">
    <location>
        <begin position="229"/>
        <end position="250"/>
    </location>
</feature>
<name>A0A1H0S8A5_9MICO</name>
<dbReference type="OrthoDB" id="5186562at2"/>
<feature type="region of interest" description="Disordered" evidence="1">
    <location>
        <begin position="428"/>
        <end position="451"/>
    </location>
</feature>
<evidence type="ECO:0000313" key="3">
    <source>
        <dbReference type="EMBL" id="SDP37964.1"/>
    </source>
</evidence>
<keyword evidence="2" id="KW-0812">Transmembrane</keyword>
<gene>
    <name evidence="3" type="ORF">SAMN04489867_2247</name>
</gene>
<dbReference type="Proteomes" id="UP000199077">
    <property type="component" value="Chromosome I"/>
</dbReference>
<keyword evidence="2" id="KW-1133">Transmembrane helix</keyword>
<evidence type="ECO:0000313" key="4">
    <source>
        <dbReference type="Proteomes" id="UP000199077"/>
    </source>
</evidence>
<keyword evidence="2" id="KW-0472">Membrane</keyword>
<feature type="transmembrane region" description="Helical" evidence="2">
    <location>
        <begin position="131"/>
        <end position="151"/>
    </location>
</feature>
<feature type="transmembrane region" description="Helical" evidence="2">
    <location>
        <begin position="14"/>
        <end position="33"/>
    </location>
</feature>
<dbReference type="AlphaFoldDB" id="A0A1H0S8A5"/>